<reference evidence="7 8" key="1">
    <citation type="submission" date="2019-06" db="EMBL/GenBank/DDBJ databases">
        <title>Genome sequence of Rhodobacteraceae bacterium D4M1.</title>
        <authorList>
            <person name="Cao J."/>
        </authorList>
    </citation>
    <scope>NUCLEOTIDE SEQUENCE [LARGE SCALE GENOMIC DNA]</scope>
    <source>
        <strain evidence="7 8">D4M1</strain>
    </source>
</reference>
<dbReference type="InterPro" id="IPR036922">
    <property type="entry name" value="Rieske_2Fe-2S_sf"/>
</dbReference>
<keyword evidence="8" id="KW-1185">Reference proteome</keyword>
<protein>
    <submittedName>
        <fullName evidence="7">Rieske (2Fe-2S) protein</fullName>
    </submittedName>
</protein>
<gene>
    <name evidence="7" type="ORF">FDP22_00150</name>
</gene>
<dbReference type="EMBL" id="CP040818">
    <property type="protein sequence ID" value="QDL90347.1"/>
    <property type="molecule type" value="Genomic_DNA"/>
</dbReference>
<evidence type="ECO:0000256" key="3">
    <source>
        <dbReference type="ARBA" id="ARBA00023004"/>
    </source>
</evidence>
<evidence type="ECO:0000313" key="7">
    <source>
        <dbReference type="EMBL" id="QDL90347.1"/>
    </source>
</evidence>
<dbReference type="KEGG" id="ppru:FDP22_00150"/>
<dbReference type="PANTHER" id="PTHR40261">
    <property type="match status" value="1"/>
</dbReference>
<dbReference type="CDD" id="cd03467">
    <property type="entry name" value="Rieske"/>
    <property type="match status" value="1"/>
</dbReference>
<evidence type="ECO:0000259" key="6">
    <source>
        <dbReference type="PROSITE" id="PS51296"/>
    </source>
</evidence>
<keyword evidence="3" id="KW-0408">Iron</keyword>
<proteinExistence type="predicted"/>
<dbReference type="AlphaFoldDB" id="A0A5B8FFW1"/>
<dbReference type="GO" id="GO:0051537">
    <property type="term" value="F:2 iron, 2 sulfur cluster binding"/>
    <property type="evidence" value="ECO:0007669"/>
    <property type="project" value="UniProtKB-KW"/>
</dbReference>
<evidence type="ECO:0000256" key="1">
    <source>
        <dbReference type="ARBA" id="ARBA00022714"/>
    </source>
</evidence>
<dbReference type="Proteomes" id="UP000305888">
    <property type="component" value="Chromosome"/>
</dbReference>
<sequence length="132" mass="14203">MMRRERMAEGGRNMATEPWKTMQGAPAPGQEIIALDALEQGVRVLTLEEFGVILLREGDSVRAYWNACPHQYLPLDWRAPSILSADGTKLMCSNHAAIFDARTGAPAEGSIPVSCGLWAIPIAVEGGKVVAA</sequence>
<evidence type="ECO:0000256" key="5">
    <source>
        <dbReference type="SAM" id="MobiDB-lite"/>
    </source>
</evidence>
<keyword evidence="4" id="KW-0411">Iron-sulfur</keyword>
<dbReference type="Gene3D" id="2.102.10.10">
    <property type="entry name" value="Rieske [2Fe-2S] iron-sulphur domain"/>
    <property type="match status" value="1"/>
</dbReference>
<feature type="region of interest" description="Disordered" evidence="5">
    <location>
        <begin position="1"/>
        <end position="25"/>
    </location>
</feature>
<dbReference type="InterPro" id="IPR017941">
    <property type="entry name" value="Rieske_2Fe-2S"/>
</dbReference>
<dbReference type="OrthoDB" id="9794175at2"/>
<dbReference type="GO" id="GO:0046872">
    <property type="term" value="F:metal ion binding"/>
    <property type="evidence" value="ECO:0007669"/>
    <property type="project" value="UniProtKB-KW"/>
</dbReference>
<evidence type="ECO:0000256" key="4">
    <source>
        <dbReference type="ARBA" id="ARBA00023014"/>
    </source>
</evidence>
<name>A0A5B8FFW1_9RHOB</name>
<keyword evidence="1" id="KW-0001">2Fe-2S</keyword>
<evidence type="ECO:0000256" key="2">
    <source>
        <dbReference type="ARBA" id="ARBA00022723"/>
    </source>
</evidence>
<dbReference type="PANTHER" id="PTHR40261:SF1">
    <property type="entry name" value="RIESKE DOMAIN-CONTAINING PROTEIN"/>
    <property type="match status" value="1"/>
</dbReference>
<dbReference type="SUPFAM" id="SSF50022">
    <property type="entry name" value="ISP domain"/>
    <property type="match status" value="1"/>
</dbReference>
<keyword evidence="2" id="KW-0479">Metal-binding</keyword>
<evidence type="ECO:0000313" key="8">
    <source>
        <dbReference type="Proteomes" id="UP000305888"/>
    </source>
</evidence>
<dbReference type="Pfam" id="PF00355">
    <property type="entry name" value="Rieske"/>
    <property type="match status" value="1"/>
</dbReference>
<feature type="domain" description="Rieske" evidence="6">
    <location>
        <begin position="29"/>
        <end position="131"/>
    </location>
</feature>
<organism evidence="7 8">
    <name type="scientific">Paroceanicella profunda</name>
    <dbReference type="NCBI Taxonomy" id="2579971"/>
    <lineage>
        <taxon>Bacteria</taxon>
        <taxon>Pseudomonadati</taxon>
        <taxon>Pseudomonadota</taxon>
        <taxon>Alphaproteobacteria</taxon>
        <taxon>Rhodobacterales</taxon>
        <taxon>Paracoccaceae</taxon>
        <taxon>Paroceanicella</taxon>
    </lineage>
</organism>
<dbReference type="PROSITE" id="PS51296">
    <property type="entry name" value="RIESKE"/>
    <property type="match status" value="1"/>
</dbReference>
<accession>A0A5B8FFW1</accession>